<proteinExistence type="inferred from homology"/>
<organism evidence="16 17">
    <name type="scientific">Allacma fusca</name>
    <dbReference type="NCBI Taxonomy" id="39272"/>
    <lineage>
        <taxon>Eukaryota</taxon>
        <taxon>Metazoa</taxon>
        <taxon>Ecdysozoa</taxon>
        <taxon>Arthropoda</taxon>
        <taxon>Hexapoda</taxon>
        <taxon>Collembola</taxon>
        <taxon>Symphypleona</taxon>
        <taxon>Sminthuridae</taxon>
        <taxon>Allacma</taxon>
    </lineage>
</organism>
<feature type="binding site" evidence="13">
    <location>
        <position position="113"/>
    </location>
    <ligand>
        <name>FAD</name>
        <dbReference type="ChEBI" id="CHEBI:57692"/>
    </ligand>
</feature>
<evidence type="ECO:0000256" key="9">
    <source>
        <dbReference type="ARBA" id="ARBA00023011"/>
    </source>
</evidence>
<keyword evidence="4" id="KW-0444">Lipid biosynthesis</keyword>
<evidence type="ECO:0000256" key="12">
    <source>
        <dbReference type="ARBA" id="ARBA00023221"/>
    </source>
</evidence>
<dbReference type="InterPro" id="IPR001433">
    <property type="entry name" value="OxRdtase_FAD/NAD-bd"/>
</dbReference>
<dbReference type="InterPro" id="IPR017927">
    <property type="entry name" value="FAD-bd_FR_type"/>
</dbReference>
<evidence type="ECO:0000256" key="11">
    <source>
        <dbReference type="ARBA" id="ARBA00023166"/>
    </source>
</evidence>
<keyword evidence="14" id="KW-1133">Transmembrane helix</keyword>
<evidence type="ECO:0000256" key="2">
    <source>
        <dbReference type="ARBA" id="ARBA00006105"/>
    </source>
</evidence>
<dbReference type="CDD" id="cd06183">
    <property type="entry name" value="cyt_b5_reduct_like"/>
    <property type="match status" value="1"/>
</dbReference>
<feature type="binding site" evidence="13">
    <location>
        <position position="111"/>
    </location>
    <ligand>
        <name>FAD</name>
        <dbReference type="ChEBI" id="CHEBI:57692"/>
    </ligand>
</feature>
<reference evidence="16" key="1">
    <citation type="submission" date="2021-06" db="EMBL/GenBank/DDBJ databases">
        <authorList>
            <person name="Hodson N. C."/>
            <person name="Mongue J. A."/>
            <person name="Jaron S. K."/>
        </authorList>
    </citation>
    <scope>NUCLEOTIDE SEQUENCE</scope>
</reference>
<dbReference type="PROSITE" id="PS51384">
    <property type="entry name" value="FAD_FR"/>
    <property type="match status" value="1"/>
</dbReference>
<dbReference type="AlphaFoldDB" id="A0A8J2KEY2"/>
<dbReference type="PANTHER" id="PTHR19370">
    <property type="entry name" value="NADH-CYTOCHROME B5 REDUCTASE"/>
    <property type="match status" value="1"/>
</dbReference>
<dbReference type="GO" id="GO:0016126">
    <property type="term" value="P:sterol biosynthetic process"/>
    <property type="evidence" value="ECO:0007669"/>
    <property type="project" value="UniProtKB-KW"/>
</dbReference>
<dbReference type="GO" id="GO:0005739">
    <property type="term" value="C:mitochondrion"/>
    <property type="evidence" value="ECO:0007669"/>
    <property type="project" value="TreeGrafter"/>
</dbReference>
<evidence type="ECO:0000256" key="3">
    <source>
        <dbReference type="ARBA" id="ARBA00012011"/>
    </source>
</evidence>
<keyword evidence="14" id="KW-0812">Transmembrane</keyword>
<evidence type="ECO:0000256" key="6">
    <source>
        <dbReference type="ARBA" id="ARBA00022827"/>
    </source>
</evidence>
<keyword evidence="11" id="KW-1207">Sterol metabolism</keyword>
<feature type="binding site" evidence="13">
    <location>
        <position position="96"/>
    </location>
    <ligand>
        <name>FAD</name>
        <dbReference type="ChEBI" id="CHEBI:57692"/>
    </ligand>
</feature>
<dbReference type="InterPro" id="IPR001834">
    <property type="entry name" value="CBR-like"/>
</dbReference>
<feature type="binding site" evidence="13">
    <location>
        <position position="116"/>
    </location>
    <ligand>
        <name>FAD</name>
        <dbReference type="ChEBI" id="CHEBI:57692"/>
    </ligand>
</feature>
<dbReference type="OrthoDB" id="432685at2759"/>
<dbReference type="EC" id="1.6.2.2" evidence="3"/>
<dbReference type="InterPro" id="IPR008333">
    <property type="entry name" value="Cbr1-like_FAD-bd_dom"/>
</dbReference>
<evidence type="ECO:0000313" key="17">
    <source>
        <dbReference type="Proteomes" id="UP000708208"/>
    </source>
</evidence>
<dbReference type="Pfam" id="PF00970">
    <property type="entry name" value="FAD_binding_6"/>
    <property type="match status" value="1"/>
</dbReference>
<evidence type="ECO:0000256" key="5">
    <source>
        <dbReference type="ARBA" id="ARBA00022630"/>
    </source>
</evidence>
<comment type="similarity">
    <text evidence="2">Belongs to the flavoprotein pyridine nucleotide cytochrome reductase family.</text>
</comment>
<comment type="caution">
    <text evidence="16">The sequence shown here is derived from an EMBL/GenBank/DDBJ whole genome shotgun (WGS) entry which is preliminary data.</text>
</comment>
<accession>A0A8J2KEY2</accession>
<feature type="binding site" evidence="13">
    <location>
        <position position="94"/>
    </location>
    <ligand>
        <name>FAD</name>
        <dbReference type="ChEBI" id="CHEBI:57692"/>
    </ligand>
</feature>
<evidence type="ECO:0000256" key="13">
    <source>
        <dbReference type="PIRSR" id="PIRSR601834-1"/>
    </source>
</evidence>
<dbReference type="Pfam" id="PF00175">
    <property type="entry name" value="NAD_binding_1"/>
    <property type="match status" value="1"/>
</dbReference>
<name>A0A8J2KEY2_9HEXA</name>
<sequence length="303" mass="34042">MDLTQCNKCLPILVGVGAIAVTALIAYFLRSKSRPRTLKDSNTKYPLKLVQKIDLSHDTRLFRFQLPSERHILGLPTGQHVHLSAKVNDQLVVRPYTPVSSDDDLGKMDLVIKVYFKNSHPKFPEGGKLTQYLNDMPLGATIDVRGPSGRLVYKGEGEFAIRADKKSPPTNYSVRNVNMIAGGSGITPMLQIIKAVFKESSEKVSLSLVFANQTEEDILCRSDLEKIQKEHPDRFKLWYTLDRPSNDWKYSTGFINAEMLQSNFFPAADDTIVLMCGPPPMINFACNPALDKLNFDAKLRFAY</sequence>
<dbReference type="FunFam" id="3.40.50.80:FF:000005">
    <property type="entry name" value="NADH-cytochrome b5 reductase"/>
    <property type="match status" value="1"/>
</dbReference>
<keyword evidence="7" id="KW-0752">Steroid biosynthesis</keyword>
<feature type="transmembrane region" description="Helical" evidence="14">
    <location>
        <begin position="12"/>
        <end position="29"/>
    </location>
</feature>
<feature type="binding site" evidence="13">
    <location>
        <position position="187"/>
    </location>
    <ligand>
        <name>FAD</name>
        <dbReference type="ChEBI" id="CHEBI:57692"/>
    </ligand>
</feature>
<evidence type="ECO:0000256" key="4">
    <source>
        <dbReference type="ARBA" id="ARBA00022516"/>
    </source>
</evidence>
<keyword evidence="8" id="KW-0560">Oxidoreductase</keyword>
<evidence type="ECO:0000256" key="10">
    <source>
        <dbReference type="ARBA" id="ARBA00023027"/>
    </source>
</evidence>
<keyword evidence="6 13" id="KW-0274">FAD</keyword>
<dbReference type="GO" id="GO:0090524">
    <property type="term" value="F:cytochrome-b5 reductase activity, acting on NADH"/>
    <property type="evidence" value="ECO:0007669"/>
    <property type="project" value="UniProtKB-EC"/>
</dbReference>
<dbReference type="PANTHER" id="PTHR19370:SF185">
    <property type="entry name" value="NADH-CYTOCHROME B5 REDUCTASE"/>
    <property type="match status" value="1"/>
</dbReference>
<keyword evidence="10" id="KW-0520">NAD</keyword>
<keyword evidence="7" id="KW-0443">Lipid metabolism</keyword>
<keyword evidence="14" id="KW-0472">Membrane</keyword>
<evidence type="ECO:0000256" key="7">
    <source>
        <dbReference type="ARBA" id="ARBA00022955"/>
    </source>
</evidence>
<protein>
    <recommendedName>
        <fullName evidence="3">cytochrome-b5 reductase</fullName>
        <ecNumber evidence="3">1.6.2.2</ecNumber>
    </recommendedName>
</protein>
<dbReference type="Proteomes" id="UP000708208">
    <property type="component" value="Unassembled WGS sequence"/>
</dbReference>
<keyword evidence="5 13" id="KW-0285">Flavoprotein</keyword>
<keyword evidence="9" id="KW-0756">Sterol biosynthesis</keyword>
<dbReference type="EMBL" id="CAJVCH010298394">
    <property type="protein sequence ID" value="CAG7785540.1"/>
    <property type="molecule type" value="Genomic_DNA"/>
</dbReference>
<dbReference type="FunFam" id="2.40.30.10:FF:000021">
    <property type="entry name" value="NADH-cytochrome b5 reductase"/>
    <property type="match status" value="1"/>
</dbReference>
<keyword evidence="12" id="KW-0753">Steroid metabolism</keyword>
<evidence type="ECO:0000259" key="15">
    <source>
        <dbReference type="PROSITE" id="PS51384"/>
    </source>
</evidence>
<comment type="cofactor">
    <cofactor evidence="1 13">
        <name>FAD</name>
        <dbReference type="ChEBI" id="CHEBI:57692"/>
    </cofactor>
</comment>
<evidence type="ECO:0000256" key="8">
    <source>
        <dbReference type="ARBA" id="ARBA00023002"/>
    </source>
</evidence>
<dbReference type="GO" id="GO:0071949">
    <property type="term" value="F:FAD binding"/>
    <property type="evidence" value="ECO:0007669"/>
    <property type="project" value="TreeGrafter"/>
</dbReference>
<evidence type="ECO:0000313" key="16">
    <source>
        <dbReference type="EMBL" id="CAG7785540.1"/>
    </source>
</evidence>
<feature type="domain" description="FAD-binding FR-type" evidence="15">
    <location>
        <begin position="42"/>
        <end position="154"/>
    </location>
</feature>
<gene>
    <name evidence="16" type="ORF">AFUS01_LOCUS24158</name>
</gene>
<feature type="binding site" evidence="13">
    <location>
        <position position="128"/>
    </location>
    <ligand>
        <name>FAD</name>
        <dbReference type="ChEBI" id="CHEBI:57692"/>
    </ligand>
</feature>
<evidence type="ECO:0000256" key="1">
    <source>
        <dbReference type="ARBA" id="ARBA00001974"/>
    </source>
</evidence>
<keyword evidence="17" id="KW-1185">Reference proteome</keyword>
<feature type="binding site" evidence="13">
    <location>
        <position position="95"/>
    </location>
    <ligand>
        <name>FAD</name>
        <dbReference type="ChEBI" id="CHEBI:57692"/>
    </ligand>
</feature>
<evidence type="ECO:0000256" key="14">
    <source>
        <dbReference type="SAM" id="Phobius"/>
    </source>
</evidence>